<evidence type="ECO:0000256" key="4">
    <source>
        <dbReference type="ARBA" id="ARBA00022475"/>
    </source>
</evidence>
<dbReference type="Pfam" id="PF25994">
    <property type="entry name" value="HH_AprE"/>
    <property type="match status" value="1"/>
</dbReference>
<evidence type="ECO:0000256" key="1">
    <source>
        <dbReference type="ARBA" id="ARBA00004377"/>
    </source>
</evidence>
<comment type="subcellular location">
    <subcellularLocation>
        <location evidence="1">Cell inner membrane</location>
        <topology evidence="1">Single-pass membrane protein</topology>
    </subcellularLocation>
</comment>
<feature type="domain" description="AprE-like beta-barrel" evidence="12">
    <location>
        <begin position="338"/>
        <end position="424"/>
    </location>
</feature>
<dbReference type="PANTHER" id="PTHR30386:SF26">
    <property type="entry name" value="TRANSPORT PROTEIN COMB"/>
    <property type="match status" value="1"/>
</dbReference>
<keyword evidence="4" id="KW-1003">Cell membrane</keyword>
<dbReference type="InterPro" id="IPR010129">
    <property type="entry name" value="T1SS_HlyD"/>
</dbReference>
<dbReference type="PRINTS" id="PR01490">
    <property type="entry name" value="RTXTOXIND"/>
</dbReference>
<keyword evidence="6 10" id="KW-0812">Transmembrane</keyword>
<evidence type="ECO:0000256" key="10">
    <source>
        <dbReference type="SAM" id="Phobius"/>
    </source>
</evidence>
<comment type="similarity">
    <text evidence="2">Belongs to the membrane fusion protein (MFP) (TC 8.A.1) family.</text>
</comment>
<proteinExistence type="inferred from homology"/>
<organism evidence="13 14">
    <name type="scientific">Lentisphaera profundi</name>
    <dbReference type="NCBI Taxonomy" id="1658616"/>
    <lineage>
        <taxon>Bacteria</taxon>
        <taxon>Pseudomonadati</taxon>
        <taxon>Lentisphaerota</taxon>
        <taxon>Lentisphaeria</taxon>
        <taxon>Lentisphaerales</taxon>
        <taxon>Lentisphaeraceae</taxon>
        <taxon>Lentisphaera</taxon>
    </lineage>
</organism>
<dbReference type="Pfam" id="PF26002">
    <property type="entry name" value="Beta-barrel_AprE"/>
    <property type="match status" value="1"/>
</dbReference>
<reference evidence="13 14" key="1">
    <citation type="submission" date="2023-02" db="EMBL/GenBank/DDBJ databases">
        <title>Genome sequence of Lentisphaera profundi SAORIC-696.</title>
        <authorList>
            <person name="Kim e."/>
            <person name="Cho J.-C."/>
            <person name="Choi A."/>
            <person name="Kang I."/>
        </authorList>
    </citation>
    <scope>NUCLEOTIDE SEQUENCE [LARGE SCALE GENOMIC DNA]</scope>
    <source>
        <strain evidence="13 14">SAORIC-696</strain>
    </source>
</reference>
<dbReference type="InterPro" id="IPR050739">
    <property type="entry name" value="MFP"/>
</dbReference>
<evidence type="ECO:0000256" key="6">
    <source>
        <dbReference type="ARBA" id="ARBA00022692"/>
    </source>
</evidence>
<keyword evidence="3" id="KW-0813">Transport</keyword>
<keyword evidence="8 10" id="KW-0472">Membrane</keyword>
<feature type="transmembrane region" description="Helical" evidence="10">
    <location>
        <begin position="35"/>
        <end position="55"/>
    </location>
</feature>
<dbReference type="EMBL" id="CP117812">
    <property type="protein sequence ID" value="WDE98512.1"/>
    <property type="molecule type" value="Genomic_DNA"/>
</dbReference>
<feature type="coiled-coil region" evidence="9">
    <location>
        <begin position="231"/>
        <end position="265"/>
    </location>
</feature>
<evidence type="ECO:0000256" key="2">
    <source>
        <dbReference type="ARBA" id="ARBA00009477"/>
    </source>
</evidence>
<gene>
    <name evidence="13" type="ORF">PQO03_11730</name>
</gene>
<evidence type="ECO:0000313" key="14">
    <source>
        <dbReference type="Proteomes" id="UP001214250"/>
    </source>
</evidence>
<evidence type="ECO:0000256" key="7">
    <source>
        <dbReference type="ARBA" id="ARBA00022989"/>
    </source>
</evidence>
<dbReference type="InterPro" id="IPR058982">
    <property type="entry name" value="Beta-barrel_AprE"/>
</dbReference>
<dbReference type="NCBIfam" id="TIGR01843">
    <property type="entry name" value="type_I_hlyD"/>
    <property type="match status" value="1"/>
</dbReference>
<feature type="domain" description="AprE-like long alpha-helical hairpin" evidence="11">
    <location>
        <begin position="112"/>
        <end position="291"/>
    </location>
</feature>
<evidence type="ECO:0000256" key="9">
    <source>
        <dbReference type="SAM" id="Coils"/>
    </source>
</evidence>
<dbReference type="Proteomes" id="UP001214250">
    <property type="component" value="Chromosome 2"/>
</dbReference>
<keyword evidence="9" id="KW-0175">Coiled coil</keyword>
<accession>A0ABY7VXR9</accession>
<evidence type="ECO:0000259" key="11">
    <source>
        <dbReference type="Pfam" id="PF25994"/>
    </source>
</evidence>
<keyword evidence="14" id="KW-1185">Reference proteome</keyword>
<evidence type="ECO:0000256" key="8">
    <source>
        <dbReference type="ARBA" id="ARBA00023136"/>
    </source>
</evidence>
<protein>
    <submittedName>
        <fullName evidence="13">HlyD family type I secretion periplasmic adaptor subunit</fullName>
    </submittedName>
</protein>
<keyword evidence="7 10" id="KW-1133">Transmembrane helix</keyword>
<evidence type="ECO:0000256" key="3">
    <source>
        <dbReference type="ARBA" id="ARBA00022448"/>
    </source>
</evidence>
<name>A0ABY7VXR9_9BACT</name>
<dbReference type="InterPro" id="IPR058781">
    <property type="entry name" value="HH_AprE-like"/>
</dbReference>
<evidence type="ECO:0000313" key="13">
    <source>
        <dbReference type="EMBL" id="WDE98512.1"/>
    </source>
</evidence>
<evidence type="ECO:0000256" key="5">
    <source>
        <dbReference type="ARBA" id="ARBA00022519"/>
    </source>
</evidence>
<dbReference type="RefSeq" id="WP_274153383.1">
    <property type="nucleotide sequence ID" value="NZ_CP117812.1"/>
</dbReference>
<dbReference type="PANTHER" id="PTHR30386">
    <property type="entry name" value="MEMBRANE FUSION SUBUNIT OF EMRAB-TOLC MULTIDRUG EFFLUX PUMP"/>
    <property type="match status" value="1"/>
</dbReference>
<sequence>MKKNQYKEIIELAKNQPQTVFNESSLNHLDSNKKAISTVIILTTIFICSGIFWAASTSIDEVTKTHGQVIPVGDLQIIQSLEGGQITELFCKEGDIVEKGQLLLAFDPVHASTELNRLSTKQIGLQIKSELLKAFVQERKPDFTQLEKKYHHLIEEEREELLGRNKALFSSIAVEMEKSDAIQEQIRGIDRKLPALRRQAAADKEILKMYEDLEKADSVSKLEILNARKQEAEVSNRLISAQNNRKNLTEQLEGVEANVDKIKRSFFSEALQLRSQVLVDLAGLTEQIKESSSNLDKNTLKSPIAGIIKSLPRSSIGSVIPAGGVVAEIVPINTGYSIEIKISPKDIGFVKTGQNTQVKLDTYDFSRYGSIEGTITRISPTTFSDERGGLFYKGWVSPKQVYLGSIKEHKLLPGMTSEVDIITGNKTVFQYLLKPIYTTLESGLHER</sequence>
<keyword evidence="5" id="KW-0997">Cell inner membrane</keyword>
<dbReference type="Gene3D" id="2.40.30.170">
    <property type="match status" value="1"/>
</dbReference>
<evidence type="ECO:0000259" key="12">
    <source>
        <dbReference type="Pfam" id="PF26002"/>
    </source>
</evidence>